<evidence type="ECO:0000259" key="13">
    <source>
        <dbReference type="Pfam" id="PF00365"/>
    </source>
</evidence>
<dbReference type="InterPro" id="IPR035966">
    <property type="entry name" value="PKF_sf"/>
</dbReference>
<keyword evidence="4" id="KW-0479">Metal-binding</keyword>
<evidence type="ECO:0000256" key="1">
    <source>
        <dbReference type="ARBA" id="ARBA00001946"/>
    </source>
</evidence>
<evidence type="ECO:0000256" key="8">
    <source>
        <dbReference type="ARBA" id="ARBA00022842"/>
    </source>
</evidence>
<evidence type="ECO:0000256" key="9">
    <source>
        <dbReference type="ARBA" id="ARBA00023152"/>
    </source>
</evidence>
<dbReference type="Pfam" id="PF00365">
    <property type="entry name" value="PFK"/>
    <property type="match status" value="1"/>
</dbReference>
<evidence type="ECO:0000256" key="2">
    <source>
        <dbReference type="ARBA" id="ARBA00003138"/>
    </source>
</evidence>
<dbReference type="Gene3D" id="3.40.50.450">
    <property type="match status" value="1"/>
</dbReference>
<keyword evidence="15" id="KW-1185">Reference proteome</keyword>
<dbReference type="InterPro" id="IPR012004">
    <property type="entry name" value="PyroP-dep_PFK_TP0108"/>
</dbReference>
<evidence type="ECO:0000256" key="4">
    <source>
        <dbReference type="ARBA" id="ARBA00022723"/>
    </source>
</evidence>
<organism evidence="14 15">
    <name type="scientific">Candidatus Competibacter phosphatis</name>
    <dbReference type="NCBI Taxonomy" id="221280"/>
    <lineage>
        <taxon>Bacteria</taxon>
        <taxon>Pseudomonadati</taxon>
        <taxon>Pseudomonadota</taxon>
        <taxon>Gammaproteobacteria</taxon>
        <taxon>Candidatus Competibacteraceae</taxon>
        <taxon>Candidatus Competibacter</taxon>
    </lineage>
</organism>
<dbReference type="PIRSF" id="PIRSF000534">
    <property type="entry name" value="PPi_PFK_TP0108"/>
    <property type="match status" value="1"/>
</dbReference>
<comment type="similarity">
    <text evidence="10">Belongs to the phosphofructokinase type A (PFKA) family.</text>
</comment>
<comment type="function">
    <text evidence="2">Catalyzes the phosphorylation of D-fructose 6-phosphate, the first committing step of glycolysis. Uses inorganic phosphate (PPi) as phosphoryl donor instead of ATP like common ATP-dependent phosphofructokinases (ATP-PFKs), which renders the reaction reversible, and can thus function both in glycolysis and gluconeogenesis. Consistently, PPi-PFK can replace the enzymes of both the forward (ATP-PFK) and reverse (fructose-bisphosphatase (FBPase)) reactions.</text>
</comment>
<keyword evidence="6" id="KW-0418">Kinase</keyword>
<dbReference type="InterPro" id="IPR000023">
    <property type="entry name" value="Phosphofructokinase_dom"/>
</dbReference>
<comment type="catalytic activity">
    <reaction evidence="12">
        <text>beta-D-fructose 6-phosphate + diphosphate = beta-D-fructose 1,6-bisphosphate + phosphate + H(+)</text>
        <dbReference type="Rhea" id="RHEA:13613"/>
        <dbReference type="ChEBI" id="CHEBI:15378"/>
        <dbReference type="ChEBI" id="CHEBI:32966"/>
        <dbReference type="ChEBI" id="CHEBI:33019"/>
        <dbReference type="ChEBI" id="CHEBI:43474"/>
        <dbReference type="ChEBI" id="CHEBI:57634"/>
        <dbReference type="EC" id="2.7.1.90"/>
    </reaction>
</comment>
<evidence type="ECO:0000256" key="11">
    <source>
        <dbReference type="ARBA" id="ARBA00048070"/>
    </source>
</evidence>
<dbReference type="InterPro" id="IPR022953">
    <property type="entry name" value="ATP_PFK"/>
</dbReference>
<evidence type="ECO:0000313" key="15">
    <source>
        <dbReference type="Proteomes" id="UP000760480"/>
    </source>
</evidence>
<dbReference type="SUPFAM" id="SSF53784">
    <property type="entry name" value="Phosphofructokinase"/>
    <property type="match status" value="1"/>
</dbReference>
<comment type="caution">
    <text evidence="14">The sequence shown here is derived from an EMBL/GenBank/DDBJ whole genome shotgun (WGS) entry which is preliminary data.</text>
</comment>
<dbReference type="InterPro" id="IPR050929">
    <property type="entry name" value="PFKA"/>
</dbReference>
<keyword evidence="8" id="KW-0460">Magnesium</keyword>
<evidence type="ECO:0000256" key="10">
    <source>
        <dbReference type="ARBA" id="ARBA00038478"/>
    </source>
</evidence>
<comment type="catalytic activity">
    <reaction evidence="11">
        <text>beta-D-fructose 6-phosphate + ATP = beta-D-fructose 1,6-bisphosphate + ADP + H(+)</text>
        <dbReference type="Rhea" id="RHEA:16109"/>
        <dbReference type="ChEBI" id="CHEBI:15378"/>
        <dbReference type="ChEBI" id="CHEBI:30616"/>
        <dbReference type="ChEBI" id="CHEBI:32966"/>
        <dbReference type="ChEBI" id="CHEBI:57634"/>
        <dbReference type="ChEBI" id="CHEBI:456216"/>
        <dbReference type="EC" id="2.7.1.11"/>
    </reaction>
</comment>
<keyword evidence="3" id="KW-0808">Transferase</keyword>
<dbReference type="NCBIfam" id="NF005301">
    <property type="entry name" value="PRK06830.1"/>
    <property type="match status" value="1"/>
</dbReference>
<dbReference type="PRINTS" id="PR00476">
    <property type="entry name" value="PHFRCTKINASE"/>
</dbReference>
<proteinExistence type="inferred from homology"/>
<evidence type="ECO:0000256" key="3">
    <source>
        <dbReference type="ARBA" id="ARBA00022679"/>
    </source>
</evidence>
<gene>
    <name evidence="14" type="ORF">E4P82_09910</name>
</gene>
<dbReference type="PANTHER" id="PTHR45770">
    <property type="entry name" value="ATP-DEPENDENT 6-PHOSPHOFRUCTOKINASE 1"/>
    <property type="match status" value="1"/>
</dbReference>
<keyword evidence="9" id="KW-0324">Glycolysis</keyword>
<sequence>MNITTLGEARFPSPQRRTVNDQARVSSHLIRDPDAPPVEELWFELAGPRARLFFDPRQTRAGIVTCGGLCPGLNNVIRSLFLELHHGYGVREVLGFRGGYQGLDPARGMEPFVLTPAFVHDIHKDGGTVLGTSRGPVEVGVAVDHLIRRGVNILFTLGGDGTQRGGNDLFQEAQRRGHPLAVVGIPKTIDNDVAFVSRSFGYLTAVEEATKVLHCAHTEAHSVRNGIALVKVMGRHAGFIAAGATVASQDVNFTLVPEVPLQLEGETGLLAALKQRILQRAHALVVVAEGAGQEWLAASGGKRDASGNIKLQDIGPFLRERIERYFQAEEIPVTLRYFDPSYLIRSVPADAEDSILCDFFARNAVHAAMAGKTGLVIGLLHDLFIHVPIELLVSRKKHLDLGGPGWRAVLAATGQAFGEDAGPIRTTPVSPSAT</sequence>
<reference evidence="14 15" key="1">
    <citation type="submission" date="2019-03" db="EMBL/GenBank/DDBJ databases">
        <title>Metabolic reconstructions from genomes of highly enriched 'Candidatus Accumulibacter' and 'Candidatus Competibacter' bioreactor populations.</title>
        <authorList>
            <person name="Annavajhala M.K."/>
            <person name="Welles L."/>
            <person name="Abbas B."/>
            <person name="Sorokin D."/>
            <person name="Park H."/>
            <person name="Van Loosdrecht M."/>
            <person name="Chandran K."/>
        </authorList>
    </citation>
    <scope>NUCLEOTIDE SEQUENCE [LARGE SCALE GENOMIC DNA]</scope>
    <source>
        <strain evidence="14 15">SBR_G</strain>
    </source>
</reference>
<name>A0ABX1TN38_9GAMM</name>
<protein>
    <submittedName>
        <fullName evidence="14">ATP-dependent 6-phosphofructokinase</fullName>
    </submittedName>
</protein>
<evidence type="ECO:0000256" key="6">
    <source>
        <dbReference type="ARBA" id="ARBA00022777"/>
    </source>
</evidence>
<evidence type="ECO:0000256" key="12">
    <source>
        <dbReference type="ARBA" id="ARBA00048072"/>
    </source>
</evidence>
<feature type="domain" description="Phosphofructokinase" evidence="13">
    <location>
        <begin position="60"/>
        <end position="367"/>
    </location>
</feature>
<dbReference type="RefSeq" id="WP_169248742.1">
    <property type="nucleotide sequence ID" value="NZ_SPMZ01000027.1"/>
</dbReference>
<keyword evidence="7" id="KW-0067">ATP-binding</keyword>
<evidence type="ECO:0000313" key="14">
    <source>
        <dbReference type="EMBL" id="NMQ19484.1"/>
    </source>
</evidence>
<accession>A0ABX1TN38</accession>
<dbReference type="Proteomes" id="UP000760480">
    <property type="component" value="Unassembled WGS sequence"/>
</dbReference>
<keyword evidence="5" id="KW-0547">Nucleotide-binding</keyword>
<evidence type="ECO:0000256" key="5">
    <source>
        <dbReference type="ARBA" id="ARBA00022741"/>
    </source>
</evidence>
<comment type="cofactor">
    <cofactor evidence="1">
        <name>Mg(2+)</name>
        <dbReference type="ChEBI" id="CHEBI:18420"/>
    </cofactor>
</comment>
<dbReference type="EMBL" id="SPMZ01000027">
    <property type="protein sequence ID" value="NMQ19484.1"/>
    <property type="molecule type" value="Genomic_DNA"/>
</dbReference>
<evidence type="ECO:0000256" key="7">
    <source>
        <dbReference type="ARBA" id="ARBA00022840"/>
    </source>
</evidence>